<evidence type="ECO:0000313" key="1">
    <source>
        <dbReference type="EMBL" id="TWV93279.1"/>
    </source>
</evidence>
<dbReference type="Proteomes" id="UP000318815">
    <property type="component" value="Unassembled WGS sequence"/>
</dbReference>
<accession>A0A5C6LLS4</accession>
<sequence>MENNLETDHIQYCLTLAEKRFNRGSSDRWTTYDFEKLSESIQEATGVVLSVTTLKRLWGKLSYTNTPATTTLNTLARYAGFDDWGTLRIQPEPIGQTVNQPVRAVPEQRPVAQKQGRQWPLWGLAALPLAFVFYLALRSDGRSTPPDRRASYQFSSNKTVLNGVPNSVIFRYDASAAGDDTVYISQSWDISRKFAVPKDKKEYSSIYYYPGYFRAKLMIGKEIVKEHDLMISSNGWLALADQNRVPVYFAKKEFLRDSTVTIDKAMLDAYNIPMQPTLPELRFYYVADMGGLRTDDFRFDTRVKSTYSMGAAACQRMEILILCKNDVFIIPLCAKGCEGDLYLRAGNQFLQSNNNDLSKFGRDLHEWVRLQVEAKDKQIRILVDGEVACSFKADYMATDIVGVQYRFLGPGAVKDTRFSTGTRVINL</sequence>
<comment type="caution">
    <text evidence="1">The sequence shown here is derived from an EMBL/GenBank/DDBJ whole genome shotgun (WGS) entry which is preliminary data.</text>
</comment>
<organism evidence="1 2">
    <name type="scientific">Chitinophaga pinensis</name>
    <dbReference type="NCBI Taxonomy" id="79329"/>
    <lineage>
        <taxon>Bacteria</taxon>
        <taxon>Pseudomonadati</taxon>
        <taxon>Bacteroidota</taxon>
        <taxon>Chitinophagia</taxon>
        <taxon>Chitinophagales</taxon>
        <taxon>Chitinophagaceae</taxon>
        <taxon>Chitinophaga</taxon>
    </lineage>
</organism>
<dbReference type="OrthoDB" id="639802at2"/>
<dbReference type="AlphaFoldDB" id="A0A5C6LLS4"/>
<reference evidence="1 2" key="1">
    <citation type="submission" date="2019-08" db="EMBL/GenBank/DDBJ databases">
        <title>Whole genome sequencing of chitin degrading bacteria Chitinophaga pinensis YS16.</title>
        <authorList>
            <person name="Singh R.P."/>
            <person name="Manchanda G."/>
            <person name="Maurya I.K."/>
            <person name="Joshi N.K."/>
            <person name="Srivastava A.K."/>
        </authorList>
    </citation>
    <scope>NUCLEOTIDE SEQUENCE [LARGE SCALE GENOMIC DNA]</scope>
    <source>
        <strain evidence="1 2">YS-16</strain>
    </source>
</reference>
<dbReference type="EMBL" id="VOHS01000058">
    <property type="protein sequence ID" value="TWV93279.1"/>
    <property type="molecule type" value="Genomic_DNA"/>
</dbReference>
<dbReference type="RefSeq" id="WP_146308047.1">
    <property type="nucleotide sequence ID" value="NZ_VOHS01000058.1"/>
</dbReference>
<gene>
    <name evidence="1" type="ORF">FEF09_27370</name>
</gene>
<protein>
    <submittedName>
        <fullName evidence="1">Uncharacterized protein</fullName>
    </submittedName>
</protein>
<name>A0A5C6LLS4_9BACT</name>
<evidence type="ECO:0000313" key="2">
    <source>
        <dbReference type="Proteomes" id="UP000318815"/>
    </source>
</evidence>
<proteinExistence type="predicted"/>
<keyword evidence="2" id="KW-1185">Reference proteome</keyword>